<dbReference type="InterPro" id="IPR029017">
    <property type="entry name" value="Enolase-like_N"/>
</dbReference>
<gene>
    <name evidence="1" type="ORF">METZ01_LOCUS435997</name>
</gene>
<dbReference type="PANTHER" id="PTHR48080">
    <property type="entry name" value="D-GALACTONATE DEHYDRATASE-RELATED"/>
    <property type="match status" value="1"/>
</dbReference>
<dbReference type="InterPro" id="IPR034593">
    <property type="entry name" value="DgoD-like"/>
</dbReference>
<proteinExistence type="predicted"/>
<reference evidence="1" key="1">
    <citation type="submission" date="2018-05" db="EMBL/GenBank/DDBJ databases">
        <authorList>
            <person name="Lanie J.A."/>
            <person name="Ng W.-L."/>
            <person name="Kazmierczak K.M."/>
            <person name="Andrzejewski T.M."/>
            <person name="Davidsen T.M."/>
            <person name="Wayne K.J."/>
            <person name="Tettelin H."/>
            <person name="Glass J.I."/>
            <person name="Rusch D."/>
            <person name="Podicherti R."/>
            <person name="Tsui H.-C.T."/>
            <person name="Winkler M.E."/>
        </authorList>
    </citation>
    <scope>NUCLEOTIDE SEQUENCE</scope>
</reference>
<dbReference type="Gene3D" id="3.30.390.10">
    <property type="entry name" value="Enolase-like, N-terminal domain"/>
    <property type="match status" value="1"/>
</dbReference>
<evidence type="ECO:0000313" key="1">
    <source>
        <dbReference type="EMBL" id="SVD83143.1"/>
    </source>
</evidence>
<dbReference type="GO" id="GO:0006281">
    <property type="term" value="P:DNA repair"/>
    <property type="evidence" value="ECO:0007669"/>
    <property type="project" value="InterPro"/>
</dbReference>
<sequence length="164" mass="18033">MAAKDLEITNIERLRLDVPFHPRCAQTMTSRGSGWSVVDLYKVTLGSGVVGIGETIVGYTWGSTTDEQTARLIGENAFDLLWDDSLGAGVQMALFDGAARAVGVPCHRLLGRQHREDCPVSWWAQDMKPEEWAAEARAAEEQGFTTMKVKARPWNDIDAQLAAV</sequence>
<dbReference type="SUPFAM" id="SSF51604">
    <property type="entry name" value="Enolase C-terminal domain-like"/>
    <property type="match status" value="1"/>
</dbReference>
<accession>A0A382YIR1</accession>
<dbReference type="EMBL" id="UINC01176148">
    <property type="protein sequence ID" value="SVD83143.1"/>
    <property type="molecule type" value="Genomic_DNA"/>
</dbReference>
<dbReference type="AlphaFoldDB" id="A0A382YIR1"/>
<dbReference type="SUPFAM" id="SSF54826">
    <property type="entry name" value="Enolase N-terminal domain-like"/>
    <property type="match status" value="1"/>
</dbReference>
<dbReference type="InterPro" id="IPR036849">
    <property type="entry name" value="Enolase-like_C_sf"/>
</dbReference>
<feature type="non-terminal residue" evidence="1">
    <location>
        <position position="164"/>
    </location>
</feature>
<dbReference type="PROSITE" id="PS00374">
    <property type="entry name" value="MGMT"/>
    <property type="match status" value="1"/>
</dbReference>
<organism evidence="1">
    <name type="scientific">marine metagenome</name>
    <dbReference type="NCBI Taxonomy" id="408172"/>
    <lineage>
        <taxon>unclassified sequences</taxon>
        <taxon>metagenomes</taxon>
        <taxon>ecological metagenomes</taxon>
    </lineage>
</organism>
<name>A0A382YIR1_9ZZZZ</name>
<dbReference type="Gene3D" id="3.20.20.120">
    <property type="entry name" value="Enolase-like C-terminal domain"/>
    <property type="match status" value="1"/>
</dbReference>
<dbReference type="InterPro" id="IPR001497">
    <property type="entry name" value="MethylDNA_cys_MeTrfase_AS"/>
</dbReference>
<dbReference type="GO" id="GO:0003908">
    <property type="term" value="F:methylated-DNA-[protein]-cysteine S-methyltransferase activity"/>
    <property type="evidence" value="ECO:0007669"/>
    <property type="project" value="InterPro"/>
</dbReference>
<protein>
    <recommendedName>
        <fullName evidence="2">Mandelate racemase/muconate lactonizing enzyme N-terminal domain-containing protein</fullName>
    </recommendedName>
</protein>
<evidence type="ECO:0008006" key="2">
    <source>
        <dbReference type="Google" id="ProtNLM"/>
    </source>
</evidence>